<dbReference type="Gene3D" id="2.60.120.260">
    <property type="entry name" value="Galactose-binding domain-like"/>
    <property type="match status" value="2"/>
</dbReference>
<proteinExistence type="predicted"/>
<evidence type="ECO:0000256" key="1">
    <source>
        <dbReference type="SAM" id="MobiDB-lite"/>
    </source>
</evidence>
<feature type="transmembrane region" description="Helical" evidence="2">
    <location>
        <begin position="21"/>
        <end position="38"/>
    </location>
</feature>
<dbReference type="Pfam" id="PF01547">
    <property type="entry name" value="SBP_bac_1"/>
    <property type="match status" value="1"/>
</dbReference>
<keyword evidence="2" id="KW-0472">Membrane</keyword>
<dbReference type="EMBL" id="JBHLVF010000010">
    <property type="protein sequence ID" value="MFC0391256.1"/>
    <property type="molecule type" value="Genomic_DNA"/>
</dbReference>
<protein>
    <submittedName>
        <fullName evidence="3">Extracellular solute-binding protein</fullName>
    </submittedName>
</protein>
<comment type="caution">
    <text evidence="3">The sequence shown here is derived from an EMBL/GenBank/DDBJ whole genome shotgun (WGS) entry which is preliminary data.</text>
</comment>
<feature type="compositionally biased region" description="Basic and acidic residues" evidence="1">
    <location>
        <begin position="995"/>
        <end position="1006"/>
    </location>
</feature>
<dbReference type="Proteomes" id="UP001589818">
    <property type="component" value="Unassembled WGS sequence"/>
</dbReference>
<evidence type="ECO:0000313" key="3">
    <source>
        <dbReference type="EMBL" id="MFC0391256.1"/>
    </source>
</evidence>
<dbReference type="InterPro" id="IPR050490">
    <property type="entry name" value="Bact_solute-bd_prot1"/>
</dbReference>
<reference evidence="3 4" key="1">
    <citation type="submission" date="2024-09" db="EMBL/GenBank/DDBJ databases">
        <authorList>
            <person name="Sun Q."/>
            <person name="Mori K."/>
        </authorList>
    </citation>
    <scope>NUCLEOTIDE SEQUENCE [LARGE SCALE GENOMIC DNA]</scope>
    <source>
        <strain evidence="3 4">CCM 4839</strain>
    </source>
</reference>
<dbReference type="PANTHER" id="PTHR43649">
    <property type="entry name" value="ARABINOSE-BINDING PROTEIN-RELATED"/>
    <property type="match status" value="1"/>
</dbReference>
<dbReference type="PANTHER" id="PTHR43649:SF27">
    <property type="entry name" value="EXTRACELLULAR SOLUTE-BINDING PROTEIN FAMILY 1"/>
    <property type="match status" value="1"/>
</dbReference>
<feature type="compositionally biased region" description="Polar residues" evidence="1">
    <location>
        <begin position="984"/>
        <end position="994"/>
    </location>
</feature>
<dbReference type="Gene3D" id="3.40.190.10">
    <property type="entry name" value="Periplasmic binding protein-like II"/>
    <property type="match status" value="1"/>
</dbReference>
<gene>
    <name evidence="3" type="ORF">ACFFJ8_07680</name>
</gene>
<sequence>MAQPVYAQTGNKPSFRVSKRTLWIAGTLVILIIGFLLLNRPTPKGTQFQSPASLDTLEESHFSEESRINNEIPYGRVLASYEKSNYTDYDGEPVNVAGQQYSASSGEVSKVNELGKEAVATDGQDSWVEWTVDIPVSAMYQMDLEYLPLDGKKSSVQRSLLIDGKRPFEEASIFTFQRYWKESSELKFDNEGNQIRGVQEEVREWRIRPMEQTEKFYREPYRFYLEKGQHTIRITDVREPMAIASLTLKKPVQLPDYASVLAGYTERGYADSDADVIHVQSEIPKEASELSLRAEWNDDYHSEPKSVMKTRYNVLGGGRWKSGGQTVTWEFEVPKDGLYEIAFRYATPVHNQVPHRTIRIDGEIPFKEMEEYAFPYIRGWHADAIMDKDNKPFKFYLAKGKHEISMTTTIGSIRQAIMNINESLGDISLLSTQVVKVTASSKDANGKITVDRNQDWNLEKVIPDVKERLQTAIDVYEKSYEQLREVNGGIMPSFGQPLQTAISLYKGMLKDTETIPYKLNELGTVQGALGNAIESMKEQQLFVDYMVVAPPGTDLPIVNSTFAQSMGSNMQRFIASFRDKDSIGIDGNDKVLKVWVARGREWVDIIKTLVLEDFTPRTGIKVEINTVPLASEHLLLLAYTGGKAPDVMLGVAQGIPVEFSIRGAIIDLNTFPDSKEVADRFVDQSLVPLEYDGGLYALPETLDFSLLFYRTDVLERIGAEVPQTWQDVYALLPKLQEEGMEFYYPAGVAGYTPFLFQNGGMFYTNDGLKSALNESQALTGFKNWTNLYNNYKVPLQADFYQRFRNGEMPIGVGNYDFYVRLATSAPELNGRWKMVPMPGVMKENGEIDRSASGAGAATTALMMESTKHKDEAWQFMKWWTSEEMQVRYGSEVESLLGVGSRWNSANLDAVKGMSWSREQLTAITDQWKWLKEQPVVLGGYYTARHLTNAWNKAVLLGKNERIALEDAVKEINKELVRKQDEFNVTHSGKQNNAGSKDKTAEGEQRP</sequence>
<organism evidence="3 4">
    <name type="scientific">Paenibacillus mendelii</name>
    <dbReference type="NCBI Taxonomy" id="206163"/>
    <lineage>
        <taxon>Bacteria</taxon>
        <taxon>Bacillati</taxon>
        <taxon>Bacillota</taxon>
        <taxon>Bacilli</taxon>
        <taxon>Bacillales</taxon>
        <taxon>Paenibacillaceae</taxon>
        <taxon>Paenibacillus</taxon>
    </lineage>
</organism>
<accession>A0ABV6J665</accession>
<dbReference type="RefSeq" id="WP_204818097.1">
    <property type="nucleotide sequence ID" value="NZ_JANHOF010000004.1"/>
</dbReference>
<name>A0ABV6J665_9BACL</name>
<feature type="region of interest" description="Disordered" evidence="1">
    <location>
        <begin position="980"/>
        <end position="1006"/>
    </location>
</feature>
<keyword evidence="2" id="KW-1133">Transmembrane helix</keyword>
<keyword evidence="2" id="KW-0812">Transmembrane</keyword>
<evidence type="ECO:0000256" key="2">
    <source>
        <dbReference type="SAM" id="Phobius"/>
    </source>
</evidence>
<evidence type="ECO:0000313" key="4">
    <source>
        <dbReference type="Proteomes" id="UP001589818"/>
    </source>
</evidence>
<dbReference type="SUPFAM" id="SSF53850">
    <property type="entry name" value="Periplasmic binding protein-like II"/>
    <property type="match status" value="1"/>
</dbReference>
<dbReference type="InterPro" id="IPR006059">
    <property type="entry name" value="SBP"/>
</dbReference>
<keyword evidence="4" id="KW-1185">Reference proteome</keyword>